<dbReference type="EMBL" id="BNCD01000005">
    <property type="protein sequence ID" value="GHH76729.1"/>
    <property type="molecule type" value="Genomic_DNA"/>
</dbReference>
<reference evidence="3" key="1">
    <citation type="journal article" date="2014" name="Int. J. Syst. Evol. Microbiol.">
        <title>Complete genome sequence of Corynebacterium casei LMG S-19264T (=DSM 44701T), isolated from a smear-ripened cheese.</title>
        <authorList>
            <consortium name="US DOE Joint Genome Institute (JGI-PGF)"/>
            <person name="Walter F."/>
            <person name="Albersmeier A."/>
            <person name="Kalinowski J."/>
            <person name="Ruckert C."/>
        </authorList>
    </citation>
    <scope>NUCLEOTIDE SEQUENCE</scope>
    <source>
        <strain evidence="3">JCM 5069</strain>
    </source>
</reference>
<keyword evidence="2" id="KW-0472">Membrane</keyword>
<dbReference type="PANTHER" id="PTHR34980:SF2">
    <property type="entry name" value="INNER MEMBRANE PROTEIN YHAH-RELATED"/>
    <property type="match status" value="1"/>
</dbReference>
<accession>A0A919G318</accession>
<feature type="region of interest" description="Disordered" evidence="1">
    <location>
        <begin position="93"/>
        <end position="112"/>
    </location>
</feature>
<evidence type="ECO:0000256" key="1">
    <source>
        <dbReference type="SAM" id="MobiDB-lite"/>
    </source>
</evidence>
<gene>
    <name evidence="3" type="primary">yhaI</name>
    <name evidence="3" type="ORF">GCM10018793_23130</name>
</gene>
<dbReference type="GO" id="GO:0005886">
    <property type="term" value="C:plasma membrane"/>
    <property type="evidence" value="ECO:0007669"/>
    <property type="project" value="TreeGrafter"/>
</dbReference>
<dbReference type="Proteomes" id="UP000603708">
    <property type="component" value="Unassembled WGS sequence"/>
</dbReference>
<comment type="caution">
    <text evidence="3">The sequence shown here is derived from an EMBL/GenBank/DDBJ whole genome shotgun (WGS) entry which is preliminary data.</text>
</comment>
<dbReference type="AlphaFoldDB" id="A0A919G318"/>
<feature type="transmembrane region" description="Helical" evidence="2">
    <location>
        <begin position="64"/>
        <end position="86"/>
    </location>
</feature>
<dbReference type="InterPro" id="IPR008523">
    <property type="entry name" value="DUF805"/>
</dbReference>
<protein>
    <submittedName>
        <fullName evidence="3">Inner membrane protein YhaI</fullName>
    </submittedName>
</protein>
<keyword evidence="4" id="KW-1185">Reference proteome</keyword>
<dbReference type="Pfam" id="PF05656">
    <property type="entry name" value="DUF805"/>
    <property type="match status" value="1"/>
</dbReference>
<reference evidence="3" key="2">
    <citation type="submission" date="2020-09" db="EMBL/GenBank/DDBJ databases">
        <authorList>
            <person name="Sun Q."/>
            <person name="Ohkuma M."/>
        </authorList>
    </citation>
    <scope>NUCLEOTIDE SEQUENCE</scope>
    <source>
        <strain evidence="3">JCM 5069</strain>
    </source>
</reference>
<keyword evidence="2" id="KW-0812">Transmembrane</keyword>
<feature type="transmembrane region" description="Helical" evidence="2">
    <location>
        <begin position="12"/>
        <end position="32"/>
    </location>
</feature>
<proteinExistence type="predicted"/>
<evidence type="ECO:0000256" key="2">
    <source>
        <dbReference type="SAM" id="Phobius"/>
    </source>
</evidence>
<evidence type="ECO:0000313" key="3">
    <source>
        <dbReference type="EMBL" id="GHH76729.1"/>
    </source>
</evidence>
<keyword evidence="2" id="KW-1133">Transmembrane helix</keyword>
<organism evidence="3 4">
    <name type="scientific">Streptomyces sulfonofaciens</name>
    <dbReference type="NCBI Taxonomy" id="68272"/>
    <lineage>
        <taxon>Bacteria</taxon>
        <taxon>Bacillati</taxon>
        <taxon>Actinomycetota</taxon>
        <taxon>Actinomycetes</taxon>
        <taxon>Kitasatosporales</taxon>
        <taxon>Streptomycetaceae</taxon>
        <taxon>Streptomyces</taxon>
    </lineage>
</organism>
<sequence>MFSGRASRAEYWTFALINLVISVLLLAVDTAINSRVPDVLYGLATIVPSLAVGCRRLHDTDRTGWWQLIALVPVLGWLALIVLMALEGTHGPNKYGGDPKSHAVGAAASYPA</sequence>
<name>A0A919G318_9ACTN</name>
<evidence type="ECO:0000313" key="4">
    <source>
        <dbReference type="Proteomes" id="UP000603708"/>
    </source>
</evidence>
<dbReference type="PANTHER" id="PTHR34980">
    <property type="entry name" value="INNER MEMBRANE PROTEIN-RELATED-RELATED"/>
    <property type="match status" value="1"/>
</dbReference>